<gene>
    <name evidence="7" type="primary">pheC</name>
    <name evidence="7" type="ORF">HALO32_00625</name>
</gene>
<dbReference type="PANTHER" id="PTHR35936">
    <property type="entry name" value="MEMBRANE-BOUND LYTIC MUREIN TRANSGLYCOSYLASE F"/>
    <property type="match status" value="1"/>
</dbReference>
<organism evidence="7 8">
    <name type="scientific">Halomonas lysinitropha</name>
    <dbReference type="NCBI Taxonomy" id="2607506"/>
    <lineage>
        <taxon>Bacteria</taxon>
        <taxon>Pseudomonadati</taxon>
        <taxon>Pseudomonadota</taxon>
        <taxon>Gammaproteobacteria</taxon>
        <taxon>Oceanospirillales</taxon>
        <taxon>Halomonadaceae</taxon>
        <taxon>Halomonas</taxon>
    </lineage>
</organism>
<dbReference type="Pfam" id="PF00497">
    <property type="entry name" value="SBP_bac_3"/>
    <property type="match status" value="1"/>
</dbReference>
<evidence type="ECO:0000256" key="2">
    <source>
        <dbReference type="ARBA" id="ARBA00010333"/>
    </source>
</evidence>
<accession>A0A5K1I632</accession>
<dbReference type="PANTHER" id="PTHR35936:SF19">
    <property type="entry name" value="AMINO-ACID-BINDING PROTEIN YXEM-RELATED"/>
    <property type="match status" value="1"/>
</dbReference>
<evidence type="ECO:0000259" key="6">
    <source>
        <dbReference type="SMART" id="SM00062"/>
    </source>
</evidence>
<feature type="signal peptide" evidence="5">
    <location>
        <begin position="1"/>
        <end position="20"/>
    </location>
</feature>
<evidence type="ECO:0000256" key="1">
    <source>
        <dbReference type="ARBA" id="ARBA00004196"/>
    </source>
</evidence>
<dbReference type="RefSeq" id="WP_151442330.1">
    <property type="nucleotide sequence ID" value="NZ_CABVOU010000019.1"/>
</dbReference>
<evidence type="ECO:0000256" key="4">
    <source>
        <dbReference type="RuleBase" id="RU003744"/>
    </source>
</evidence>
<comment type="subcellular location">
    <subcellularLocation>
        <location evidence="1">Cell envelope</location>
    </subcellularLocation>
</comment>
<dbReference type="PROSITE" id="PS01039">
    <property type="entry name" value="SBP_BACTERIAL_3"/>
    <property type="match status" value="1"/>
</dbReference>
<dbReference type="GO" id="GO:0030313">
    <property type="term" value="C:cell envelope"/>
    <property type="evidence" value="ECO:0007669"/>
    <property type="project" value="UniProtKB-SubCell"/>
</dbReference>
<keyword evidence="8" id="KW-1185">Reference proteome</keyword>
<dbReference type="Proteomes" id="UP000326725">
    <property type="component" value="Unassembled WGS sequence"/>
</dbReference>
<feature type="domain" description="Solute-binding protein family 3/N-terminal" evidence="6">
    <location>
        <begin position="31"/>
        <end position="254"/>
    </location>
</feature>
<dbReference type="InterPro" id="IPR018313">
    <property type="entry name" value="SBP_3_CS"/>
</dbReference>
<name>A0A5K1I632_9GAMM</name>
<protein>
    <submittedName>
        <fullName evidence="7">Cyclohexadienyl dehydratase</fullName>
    </submittedName>
</protein>
<evidence type="ECO:0000256" key="3">
    <source>
        <dbReference type="ARBA" id="ARBA00022729"/>
    </source>
</evidence>
<proteinExistence type="inferred from homology"/>
<evidence type="ECO:0000256" key="5">
    <source>
        <dbReference type="SAM" id="SignalP"/>
    </source>
</evidence>
<dbReference type="SMART" id="SM00062">
    <property type="entry name" value="PBPb"/>
    <property type="match status" value="1"/>
</dbReference>
<comment type="similarity">
    <text evidence="2 4">Belongs to the bacterial solute-binding protein 3 family.</text>
</comment>
<evidence type="ECO:0000313" key="8">
    <source>
        <dbReference type="Proteomes" id="UP000326725"/>
    </source>
</evidence>
<dbReference type="SUPFAM" id="SSF53850">
    <property type="entry name" value="Periplasmic binding protein-like II"/>
    <property type="match status" value="1"/>
</dbReference>
<reference evidence="7 8" key="1">
    <citation type="submission" date="2019-09" db="EMBL/GenBank/DDBJ databases">
        <authorList>
            <person name="Criscuolo A."/>
        </authorList>
    </citation>
    <scope>NUCLEOTIDE SEQUENCE [LARGE SCALE GENOMIC DNA]</scope>
    <source>
        <strain evidence="8">3(2)</strain>
    </source>
</reference>
<dbReference type="AlphaFoldDB" id="A0A5K1I632"/>
<dbReference type="Gene3D" id="3.40.190.10">
    <property type="entry name" value="Periplasmic binding protein-like II"/>
    <property type="match status" value="2"/>
</dbReference>
<feature type="chain" id="PRO_5023911569" evidence="5">
    <location>
        <begin position="21"/>
        <end position="254"/>
    </location>
</feature>
<evidence type="ECO:0000313" key="7">
    <source>
        <dbReference type="EMBL" id="VVZ94572.1"/>
    </source>
</evidence>
<sequence>MLKHIIVAGLLVMTSLGASARDLDAILDSGSLRVGTTGDYKPFTFLDDGTYEGFDIEMAERIAEKMELELEFVKTSWPTLMEDLKADKYDIGMGGISRTLSRQLEARYSHPYLTYGKTPLVHADNAGRFASLEDIDQPEVRIGVNPGGTNEAFVKENIEQAEVVVIESNLDIPPAVAAKDVDVMITDSPEALFYAHNDDDLAAPLVDSLFTKSQLAYLIQADAERLQGTVNFILESMQLTGELDELRIDHMLAK</sequence>
<keyword evidence="3 5" id="KW-0732">Signal</keyword>
<dbReference type="EMBL" id="CABVOU010000019">
    <property type="protein sequence ID" value="VVZ94572.1"/>
    <property type="molecule type" value="Genomic_DNA"/>
</dbReference>
<dbReference type="InterPro" id="IPR001638">
    <property type="entry name" value="Solute-binding_3/MltF_N"/>
</dbReference>